<dbReference type="Gene3D" id="3.30.420.40">
    <property type="match status" value="2"/>
</dbReference>
<gene>
    <name evidence="7" type="ORF">J2Z37_004599</name>
</gene>
<reference evidence="7 8" key="1">
    <citation type="submission" date="2021-03" db="EMBL/GenBank/DDBJ databases">
        <title>Genomic Encyclopedia of Type Strains, Phase IV (KMG-IV): sequencing the most valuable type-strain genomes for metagenomic binning, comparative biology and taxonomic classification.</title>
        <authorList>
            <person name="Goeker M."/>
        </authorList>
    </citation>
    <scope>NUCLEOTIDE SEQUENCE [LARGE SCALE GENOMIC DNA]</scope>
    <source>
        <strain evidence="7 8">DSM 24738</strain>
    </source>
</reference>
<dbReference type="RefSeq" id="WP_209812569.1">
    <property type="nucleotide sequence ID" value="NZ_JAGGKT010000023.1"/>
</dbReference>
<dbReference type="InterPro" id="IPR050406">
    <property type="entry name" value="FGGY_Carb_Kinase"/>
</dbReference>
<comment type="similarity">
    <text evidence="1 4">Belongs to the FGGY kinase family.</text>
</comment>
<evidence type="ECO:0000256" key="2">
    <source>
        <dbReference type="ARBA" id="ARBA00022679"/>
    </source>
</evidence>
<keyword evidence="3 4" id="KW-0418">Kinase</keyword>
<dbReference type="Proteomes" id="UP001519343">
    <property type="component" value="Unassembled WGS sequence"/>
</dbReference>
<evidence type="ECO:0000256" key="1">
    <source>
        <dbReference type="ARBA" id="ARBA00009156"/>
    </source>
</evidence>
<dbReference type="InterPro" id="IPR018485">
    <property type="entry name" value="FGGY_C"/>
</dbReference>
<dbReference type="PIRSF" id="PIRSF000538">
    <property type="entry name" value="GlpK"/>
    <property type="match status" value="1"/>
</dbReference>
<dbReference type="InterPro" id="IPR018484">
    <property type="entry name" value="FGGY_N"/>
</dbReference>
<evidence type="ECO:0000259" key="6">
    <source>
        <dbReference type="Pfam" id="PF02782"/>
    </source>
</evidence>
<evidence type="ECO:0000313" key="7">
    <source>
        <dbReference type="EMBL" id="MBP1934579.1"/>
    </source>
</evidence>
<dbReference type="SUPFAM" id="SSF53067">
    <property type="entry name" value="Actin-like ATPase domain"/>
    <property type="match status" value="2"/>
</dbReference>
<accession>A0ABS4GWC5</accession>
<evidence type="ECO:0000256" key="4">
    <source>
        <dbReference type="RuleBase" id="RU003733"/>
    </source>
</evidence>
<evidence type="ECO:0000259" key="5">
    <source>
        <dbReference type="Pfam" id="PF00370"/>
    </source>
</evidence>
<proteinExistence type="inferred from homology"/>
<dbReference type="CDD" id="cd07808">
    <property type="entry name" value="ASKHA_NBD_FGGY_EcXK-like"/>
    <property type="match status" value="1"/>
</dbReference>
<name>A0ABS4GWC5_9BACL</name>
<keyword evidence="2 4" id="KW-0808">Transferase</keyword>
<organism evidence="7 8">
    <name type="scientific">Ammoniphilus resinae</name>
    <dbReference type="NCBI Taxonomy" id="861532"/>
    <lineage>
        <taxon>Bacteria</taxon>
        <taxon>Bacillati</taxon>
        <taxon>Bacillota</taxon>
        <taxon>Bacilli</taxon>
        <taxon>Bacillales</taxon>
        <taxon>Paenibacillaceae</taxon>
        <taxon>Aneurinibacillus group</taxon>
        <taxon>Ammoniphilus</taxon>
    </lineage>
</organism>
<dbReference type="PANTHER" id="PTHR43095:SF5">
    <property type="entry name" value="XYLULOSE KINASE"/>
    <property type="match status" value="1"/>
</dbReference>
<dbReference type="InterPro" id="IPR018483">
    <property type="entry name" value="Carb_kinase_FGGY_CS"/>
</dbReference>
<dbReference type="EC" id="2.7.1.17" evidence="7"/>
<dbReference type="EMBL" id="JAGGKT010000023">
    <property type="protein sequence ID" value="MBP1934579.1"/>
    <property type="molecule type" value="Genomic_DNA"/>
</dbReference>
<sequence length="508" mass="56933">MTKLLAGIDIGTTGLKVSFYTDHGELVDRTYREYALSMPFKGWVEFDPKLWWSHVCNGLQEVFSRGKVKAEEVKGIGITCTNSLIIMDAEQNILRPAIMQLDHRATAQVEQLTVEFGHEWIFEKTGNRIASGAFWGPTLLWLKQHEPHIFERIRYFLAPTSFLTFCLTGEYSIDHSRASSTMLYNIFDRRWDSELCQAFSLHPEELPPIYSSSEVIGFVHSEAAARTGLKPGTPVIAGAMDTIGAWVGLGVEASSGALIMGTVCRICVENDKLDLRFMNTVCDEASPPISMTPINSAGISMKWIKKLLFSDCPATGLYDEMDRMAESIHRGAEGLMYVPYLTGERSPIWDPHASGSFFGLELRHDKAHLIRAVLEGVGFALAQNDGILKEECGINPTYLYAGGGGARSRLWMQIISDILGKRLLIPAELETETKGAAMLAGWGIGLFPDLASLRKKWIKVERQVIPNPDAHSFYSHALPIFRAYYENNKELIWRWKQLQMSEPKGFNL</sequence>
<feature type="domain" description="Carbohydrate kinase FGGY C-terminal" evidence="6">
    <location>
        <begin position="293"/>
        <end position="442"/>
    </location>
</feature>
<dbReference type="InterPro" id="IPR043129">
    <property type="entry name" value="ATPase_NBD"/>
</dbReference>
<keyword evidence="8" id="KW-1185">Reference proteome</keyword>
<dbReference type="Pfam" id="PF00370">
    <property type="entry name" value="FGGY_N"/>
    <property type="match status" value="1"/>
</dbReference>
<feature type="domain" description="Carbohydrate kinase FGGY N-terminal" evidence="5">
    <location>
        <begin position="6"/>
        <end position="248"/>
    </location>
</feature>
<comment type="caution">
    <text evidence="7">The sequence shown here is derived from an EMBL/GenBank/DDBJ whole genome shotgun (WGS) entry which is preliminary data.</text>
</comment>
<dbReference type="Pfam" id="PF02782">
    <property type="entry name" value="FGGY_C"/>
    <property type="match status" value="1"/>
</dbReference>
<dbReference type="PROSITE" id="PS00445">
    <property type="entry name" value="FGGY_KINASES_2"/>
    <property type="match status" value="1"/>
</dbReference>
<dbReference type="PANTHER" id="PTHR43095">
    <property type="entry name" value="SUGAR KINASE"/>
    <property type="match status" value="1"/>
</dbReference>
<evidence type="ECO:0000256" key="3">
    <source>
        <dbReference type="ARBA" id="ARBA00022777"/>
    </source>
</evidence>
<evidence type="ECO:0000313" key="8">
    <source>
        <dbReference type="Proteomes" id="UP001519343"/>
    </source>
</evidence>
<protein>
    <submittedName>
        <fullName evidence="7">Xylulokinase</fullName>
        <ecNumber evidence="7">2.7.1.17</ecNumber>
    </submittedName>
</protein>
<dbReference type="InterPro" id="IPR000577">
    <property type="entry name" value="Carb_kinase_FGGY"/>
</dbReference>
<dbReference type="GO" id="GO:0004856">
    <property type="term" value="F:D-xylulokinase activity"/>
    <property type="evidence" value="ECO:0007669"/>
    <property type="project" value="UniProtKB-EC"/>
</dbReference>